<dbReference type="OrthoDB" id="67566at2759"/>
<evidence type="ECO:0000256" key="5">
    <source>
        <dbReference type="SAM" id="MobiDB-lite"/>
    </source>
</evidence>
<feature type="transmembrane region" description="Helical" evidence="6">
    <location>
        <begin position="326"/>
        <end position="348"/>
    </location>
</feature>
<comment type="subcellular location">
    <subcellularLocation>
        <location evidence="1">Membrane</location>
        <topology evidence="1">Multi-pass membrane protein</topology>
    </subcellularLocation>
</comment>
<evidence type="ECO:0000313" key="7">
    <source>
        <dbReference type="EMBL" id="EDK44523.1"/>
    </source>
</evidence>
<reference evidence="7 8" key="1">
    <citation type="journal article" date="2009" name="Nature">
        <title>Evolution of pathogenicity and sexual reproduction in eight Candida genomes.</title>
        <authorList>
            <person name="Butler G."/>
            <person name="Rasmussen M.D."/>
            <person name="Lin M.F."/>
            <person name="Santos M.A."/>
            <person name="Sakthikumar S."/>
            <person name="Munro C.A."/>
            <person name="Rheinbay E."/>
            <person name="Grabherr M."/>
            <person name="Forche A."/>
            <person name="Reedy J.L."/>
            <person name="Agrafioti I."/>
            <person name="Arnaud M.B."/>
            <person name="Bates S."/>
            <person name="Brown A.J."/>
            <person name="Brunke S."/>
            <person name="Costanzo M.C."/>
            <person name="Fitzpatrick D.A."/>
            <person name="de Groot P.W."/>
            <person name="Harris D."/>
            <person name="Hoyer L.L."/>
            <person name="Hube B."/>
            <person name="Klis F.M."/>
            <person name="Kodira C."/>
            <person name="Lennard N."/>
            <person name="Logue M.E."/>
            <person name="Martin R."/>
            <person name="Neiman A.M."/>
            <person name="Nikolaou E."/>
            <person name="Quail M.A."/>
            <person name="Quinn J."/>
            <person name="Santos M.C."/>
            <person name="Schmitzberger F.F."/>
            <person name="Sherlock G."/>
            <person name="Shah P."/>
            <person name="Silverstein K.A."/>
            <person name="Skrzypek M.S."/>
            <person name="Soll D."/>
            <person name="Staggs R."/>
            <person name="Stansfield I."/>
            <person name="Stumpf M.P."/>
            <person name="Sudbery P.E."/>
            <person name="Srikantha T."/>
            <person name="Zeng Q."/>
            <person name="Berman J."/>
            <person name="Berriman M."/>
            <person name="Heitman J."/>
            <person name="Gow N.A."/>
            <person name="Lorenz M.C."/>
            <person name="Birren B.W."/>
            <person name="Kellis M."/>
            <person name="Cuomo C.A."/>
        </authorList>
    </citation>
    <scope>NUCLEOTIDE SEQUENCE [LARGE SCALE GENOMIC DNA]</scope>
    <source>
        <strain evidence="8">ATCC 11503 / BCRC 21390 / CBS 2605 / JCM 1781 / NBRC 1676 / NRRL YB-4239</strain>
    </source>
</reference>
<protein>
    <submittedName>
        <fullName evidence="7">Uncharacterized protein</fullName>
    </submittedName>
</protein>
<keyword evidence="4 6" id="KW-0472">Membrane</keyword>
<feature type="region of interest" description="Disordered" evidence="5">
    <location>
        <begin position="138"/>
        <end position="158"/>
    </location>
</feature>
<feature type="transmembrane region" description="Helical" evidence="6">
    <location>
        <begin position="238"/>
        <end position="256"/>
    </location>
</feature>
<dbReference type="InterPro" id="IPR021149">
    <property type="entry name" value="OligosaccharylTrfase_OST3/OST6"/>
</dbReference>
<dbReference type="PANTHER" id="PTHR12692:SF3">
    <property type="entry name" value="DOLICHYL-DIPHOSPHOOLIGOSACCHARIDE--PROTEIN GLYCOSYLTRANSFERASE SUBUNIT OST6"/>
    <property type="match status" value="1"/>
</dbReference>
<organism evidence="7 8">
    <name type="scientific">Lodderomyces elongisporus (strain ATCC 11503 / CBS 2605 / JCM 1781 / NBRC 1676 / NRRL YB-4239)</name>
    <name type="common">Yeast</name>
    <name type="synonym">Saccharomyces elongisporus</name>
    <dbReference type="NCBI Taxonomy" id="379508"/>
    <lineage>
        <taxon>Eukaryota</taxon>
        <taxon>Fungi</taxon>
        <taxon>Dikarya</taxon>
        <taxon>Ascomycota</taxon>
        <taxon>Saccharomycotina</taxon>
        <taxon>Pichiomycetes</taxon>
        <taxon>Debaryomycetaceae</taxon>
        <taxon>Candida/Lodderomyces clade</taxon>
        <taxon>Lodderomyces</taxon>
    </lineage>
</organism>
<dbReference type="FunCoup" id="A5DZB5">
    <property type="interactions" value="109"/>
</dbReference>
<dbReference type="InParanoid" id="A5DZB5"/>
<sequence length="362" mass="40941">MLRQWVLYLVYTLFTFLLQSTCVIATGKRLTQLAVENNMADPHLGYIIPIANSDISILDGKRDYYTLITITSTNPQHGCLLCQEITPVLAKVSKLWHADYSASNFLHFVTVDLNDDTNKPIFRSLNVGTVPHIWMVPPSSVNENRENRESGESDEENRTKFDFHSVPFDEFAIPKGSQHQQVLALAKFIGHHTQHTLMIRDENAMEKFIKTFIVVFSVVVLIKKKGPEMITSVPKRMVICFLAIIAILLFTAGYQFTVQNQVPFIAKSNKGEVVFISGGMQYQFAVEVAIVASTYAAMATTTLLLINLGQYQVNEKSIIKVEKLRIGLIIVHCLIIYVLYSCLTSLMMKKNSGYPYELSRLF</sequence>
<accession>A5DZB5</accession>
<dbReference type="Proteomes" id="UP000001996">
    <property type="component" value="Unassembled WGS sequence"/>
</dbReference>
<dbReference type="STRING" id="379508.A5DZB5"/>
<evidence type="ECO:0000256" key="3">
    <source>
        <dbReference type="ARBA" id="ARBA00022989"/>
    </source>
</evidence>
<dbReference type="AlphaFoldDB" id="A5DZB5"/>
<feature type="compositionally biased region" description="Basic and acidic residues" evidence="5">
    <location>
        <begin position="143"/>
        <end position="158"/>
    </location>
</feature>
<dbReference type="Pfam" id="PF04756">
    <property type="entry name" value="OST3_OST6"/>
    <property type="match status" value="1"/>
</dbReference>
<evidence type="ECO:0000256" key="1">
    <source>
        <dbReference type="ARBA" id="ARBA00004141"/>
    </source>
</evidence>
<dbReference type="GO" id="GO:0008250">
    <property type="term" value="C:oligosaccharyltransferase complex"/>
    <property type="evidence" value="ECO:0007669"/>
    <property type="project" value="TreeGrafter"/>
</dbReference>
<keyword evidence="2 6" id="KW-0812">Transmembrane</keyword>
<evidence type="ECO:0000256" key="2">
    <source>
        <dbReference type="ARBA" id="ARBA00022692"/>
    </source>
</evidence>
<dbReference type="PANTHER" id="PTHR12692">
    <property type="entry name" value="DOLICHYL-DIPHOSPHOOLIGOSACCHARIDE--PROTEIN GLYCOSYLTRANSFERASE-RELATED"/>
    <property type="match status" value="1"/>
</dbReference>
<feature type="transmembrane region" description="Helical" evidence="6">
    <location>
        <begin position="284"/>
        <end position="306"/>
    </location>
</feature>
<keyword evidence="8" id="KW-1185">Reference proteome</keyword>
<dbReference type="VEuPathDB" id="FungiDB:LELG_02702"/>
<dbReference type="GO" id="GO:0018279">
    <property type="term" value="P:protein N-linked glycosylation via asparagine"/>
    <property type="evidence" value="ECO:0007669"/>
    <property type="project" value="TreeGrafter"/>
</dbReference>
<evidence type="ECO:0000256" key="6">
    <source>
        <dbReference type="SAM" id="Phobius"/>
    </source>
</evidence>
<dbReference type="Gene3D" id="3.40.30.10">
    <property type="entry name" value="Glutaredoxin"/>
    <property type="match status" value="1"/>
</dbReference>
<evidence type="ECO:0000313" key="8">
    <source>
        <dbReference type="Proteomes" id="UP000001996"/>
    </source>
</evidence>
<gene>
    <name evidence="7" type="ORF">LELG_02702</name>
</gene>
<evidence type="ECO:0000256" key="4">
    <source>
        <dbReference type="ARBA" id="ARBA00023136"/>
    </source>
</evidence>
<dbReference type="HOGENOM" id="CLU_052855_2_0_1"/>
<name>A5DZB5_LODEL</name>
<dbReference type="OMA" id="WQFGIEI"/>
<dbReference type="EMBL" id="CH981526">
    <property type="protein sequence ID" value="EDK44523.1"/>
    <property type="molecule type" value="Genomic_DNA"/>
</dbReference>
<proteinExistence type="predicted"/>
<keyword evidence="3 6" id="KW-1133">Transmembrane helix</keyword>
<dbReference type="eggNOG" id="KOG2603">
    <property type="taxonomic scope" value="Eukaryota"/>
</dbReference>